<evidence type="ECO:0000256" key="1">
    <source>
        <dbReference type="SAM" id="MobiDB-lite"/>
    </source>
</evidence>
<protein>
    <submittedName>
        <fullName evidence="2">Uncharacterized protein</fullName>
    </submittedName>
</protein>
<evidence type="ECO:0000313" key="2">
    <source>
        <dbReference type="EMBL" id="VUC25589.1"/>
    </source>
</evidence>
<feature type="region of interest" description="Disordered" evidence="1">
    <location>
        <begin position="26"/>
        <end position="60"/>
    </location>
</feature>
<gene>
    <name evidence="2" type="ORF">CLO192961_LOCUS172209</name>
</gene>
<evidence type="ECO:0000313" key="3">
    <source>
        <dbReference type="Proteomes" id="UP000766486"/>
    </source>
</evidence>
<organism evidence="2 3">
    <name type="scientific">Bionectria ochroleuca</name>
    <name type="common">Gliocladium roseum</name>
    <dbReference type="NCBI Taxonomy" id="29856"/>
    <lineage>
        <taxon>Eukaryota</taxon>
        <taxon>Fungi</taxon>
        <taxon>Dikarya</taxon>
        <taxon>Ascomycota</taxon>
        <taxon>Pezizomycotina</taxon>
        <taxon>Sordariomycetes</taxon>
        <taxon>Hypocreomycetidae</taxon>
        <taxon>Hypocreales</taxon>
        <taxon>Bionectriaceae</taxon>
        <taxon>Clonostachys</taxon>
    </lineage>
</organism>
<keyword evidence="3" id="KW-1185">Reference proteome</keyword>
<dbReference type="Proteomes" id="UP000766486">
    <property type="component" value="Unassembled WGS sequence"/>
</dbReference>
<comment type="caution">
    <text evidence="2">The sequence shown here is derived from an EMBL/GenBank/DDBJ whole genome shotgun (WGS) entry which is preliminary data.</text>
</comment>
<sequence length="120" mass="13903">MKNTEPSPARSRPAWYYRVRSITSHGEYDGQPIIEPEDFDEDISDLEESDKEEEGHGYCDCDSDASECECELPVDDDVSERSYTGDDADYYYDLKEMREERKQVRGDSLYFGDVETRTGN</sequence>
<dbReference type="EMBL" id="CABFNS010000737">
    <property type="protein sequence ID" value="VUC25589.1"/>
    <property type="molecule type" value="Genomic_DNA"/>
</dbReference>
<name>A0ABY6U3E7_BIOOC</name>
<feature type="compositionally biased region" description="Acidic residues" evidence="1">
    <location>
        <begin position="35"/>
        <end position="52"/>
    </location>
</feature>
<proteinExistence type="predicted"/>
<reference evidence="2 3" key="1">
    <citation type="submission" date="2019-06" db="EMBL/GenBank/DDBJ databases">
        <authorList>
            <person name="Broberg M."/>
        </authorList>
    </citation>
    <scope>NUCLEOTIDE SEQUENCE [LARGE SCALE GENOMIC DNA]</scope>
</reference>
<accession>A0ABY6U3E7</accession>